<sequence length="62" mass="6789">MNNPLEKSPEMIRVIGGKGDAEGKVIVLIGTGRELHLPPASAFRLARKLIRQAVREKIGVAW</sequence>
<organism evidence="1 2">
    <name type="scientific">Gordonia phage Lilbeanie</name>
    <dbReference type="NCBI Taxonomy" id="2794947"/>
    <lineage>
        <taxon>Viruses</taxon>
        <taxon>Duplodnaviria</taxon>
        <taxon>Heunggongvirae</taxon>
        <taxon>Uroviricota</taxon>
        <taxon>Caudoviricetes</taxon>
        <taxon>Stackebrandtviridae</taxon>
        <taxon>Lilbeanievirus</taxon>
        <taxon>Lilbeanievirus lilbeanie</taxon>
    </lineage>
</organism>
<name>A0A7T1KSC5_9CAUD</name>
<keyword evidence="2" id="KW-1185">Reference proteome</keyword>
<dbReference type="KEGG" id="vg:63027198"/>
<protein>
    <submittedName>
        <fullName evidence="1">Uncharacterized protein</fullName>
    </submittedName>
</protein>
<gene>
    <name evidence="1" type="primary">86</name>
    <name evidence="1" type="ORF">SEA_LILBEANIE_86</name>
</gene>
<dbReference type="Proteomes" id="UP000594820">
    <property type="component" value="Segment"/>
</dbReference>
<dbReference type="RefSeq" id="YP_010002647.1">
    <property type="nucleotide sequence ID" value="NC_053246.1"/>
</dbReference>
<reference evidence="1 2" key="1">
    <citation type="submission" date="2020-12" db="EMBL/GenBank/DDBJ databases">
        <authorList>
            <person name="Mahalingham V.A."/>
            <person name="Abad L.A."/>
            <person name="Dennis E.A."/>
            <person name="Alston T.C."/>
            <person name="Buckley J.R."/>
            <person name="Cao N.T."/>
            <person name="Cole K.B."/>
            <person name="Davis H.C."/>
            <person name="Fisher D.E."/>
            <person name="Jennings A.R."/>
            <person name="Litwin A.R."/>
            <person name="McCartney J.B."/>
            <person name="Mitchell K.E."/>
            <person name="Nasser J.B."/>
            <person name="Paudel P."/>
            <person name="Richoux S.A."/>
            <person name="Sisung K.L."/>
            <person name="Smith M.L."/>
            <person name="Sonnier C.R."/>
            <person name="Underwood K.G."/>
            <person name="Hunter C.W."/>
            <person name="Gottschalck B.A."/>
            <person name="Wiggina Z.F."/>
            <person name="Spears T.J."/>
            <person name="Hancock A.M."/>
            <person name="Gissendanner C.R."/>
            <person name="Findley A.M."/>
            <person name="Garlena R.A."/>
            <person name="Russell D.A."/>
            <person name="Jacobs-Sera D."/>
            <person name="Hatfull G.F."/>
        </authorList>
    </citation>
    <scope>NUCLEOTIDE SEQUENCE [LARGE SCALE GENOMIC DNA]</scope>
</reference>
<dbReference type="GeneID" id="63027198"/>
<evidence type="ECO:0000313" key="2">
    <source>
        <dbReference type="Proteomes" id="UP000594820"/>
    </source>
</evidence>
<accession>A0A7T1KSC5</accession>
<dbReference type="EMBL" id="MW314850">
    <property type="protein sequence ID" value="QPO17164.1"/>
    <property type="molecule type" value="Genomic_DNA"/>
</dbReference>
<proteinExistence type="predicted"/>
<evidence type="ECO:0000313" key="1">
    <source>
        <dbReference type="EMBL" id="QPO17164.1"/>
    </source>
</evidence>